<dbReference type="AlphaFoldDB" id="A0A2P2QIN6"/>
<accession>A0A2P2QIN6</accession>
<organism evidence="1">
    <name type="scientific">Rhizophora mucronata</name>
    <name type="common">Asiatic mangrove</name>
    <dbReference type="NCBI Taxonomy" id="61149"/>
    <lineage>
        <taxon>Eukaryota</taxon>
        <taxon>Viridiplantae</taxon>
        <taxon>Streptophyta</taxon>
        <taxon>Embryophyta</taxon>
        <taxon>Tracheophyta</taxon>
        <taxon>Spermatophyta</taxon>
        <taxon>Magnoliopsida</taxon>
        <taxon>eudicotyledons</taxon>
        <taxon>Gunneridae</taxon>
        <taxon>Pentapetalae</taxon>
        <taxon>rosids</taxon>
        <taxon>fabids</taxon>
        <taxon>Malpighiales</taxon>
        <taxon>Rhizophoraceae</taxon>
        <taxon>Rhizophora</taxon>
    </lineage>
</organism>
<dbReference type="EMBL" id="GGEC01086384">
    <property type="protein sequence ID" value="MBX66868.1"/>
    <property type="molecule type" value="Transcribed_RNA"/>
</dbReference>
<proteinExistence type="predicted"/>
<protein>
    <submittedName>
        <fullName evidence="1">Uncharacterized protein</fullName>
    </submittedName>
</protein>
<name>A0A2P2QIN6_RHIMU</name>
<evidence type="ECO:0000313" key="1">
    <source>
        <dbReference type="EMBL" id="MBX66868.1"/>
    </source>
</evidence>
<reference evidence="1" key="1">
    <citation type="submission" date="2018-02" db="EMBL/GenBank/DDBJ databases">
        <title>Rhizophora mucronata_Transcriptome.</title>
        <authorList>
            <person name="Meera S.P."/>
            <person name="Sreeshan A."/>
            <person name="Augustine A."/>
        </authorList>
    </citation>
    <scope>NUCLEOTIDE SEQUENCE</scope>
    <source>
        <tissue evidence="1">Leaf</tissue>
    </source>
</reference>
<sequence>MIDTVIILRKIIVHVLFCLFSFQSMLFSEVTNYCFNIHCQIIS</sequence>